<comment type="caution">
    <text evidence="1">The sequence shown here is derived from an EMBL/GenBank/DDBJ whole genome shotgun (WGS) entry which is preliminary data.</text>
</comment>
<dbReference type="Pfam" id="PF13151">
    <property type="entry name" value="DUF3990"/>
    <property type="match status" value="1"/>
</dbReference>
<dbReference type="EMBL" id="DVHU01000021">
    <property type="protein sequence ID" value="HIR92274.1"/>
    <property type="molecule type" value="Genomic_DNA"/>
</dbReference>
<dbReference type="AlphaFoldDB" id="A0A9D1JEV3"/>
<dbReference type="InterPro" id="IPR025051">
    <property type="entry name" value="DUF3990"/>
</dbReference>
<name>A0A9D1JEV3_9FIRM</name>
<sequence length="190" mass="21447">MKELADGLTLYHGSYCQVKRPLLEKCSKRKDFGKGFYLTTSREQAISFLKTAIIKAEIGGIINVGQEYGVLSTFEVHLKHKLSSYIFQEADADWLHCIAAHRKKDSFAEIEKEMQQYDVIAGKIADDATNRTLVAYVSGVFGRMGSEAADAFCIGQLLPERLKDQYCFKTVKALDCLSFVKGEKIWLKKM</sequence>
<protein>
    <submittedName>
        <fullName evidence="1">DUF3990 domain-containing protein</fullName>
    </submittedName>
</protein>
<evidence type="ECO:0000313" key="2">
    <source>
        <dbReference type="Proteomes" id="UP000886841"/>
    </source>
</evidence>
<organism evidence="1 2">
    <name type="scientific">Candidatus Egerieimonas intestinavium</name>
    <dbReference type="NCBI Taxonomy" id="2840777"/>
    <lineage>
        <taxon>Bacteria</taxon>
        <taxon>Bacillati</taxon>
        <taxon>Bacillota</taxon>
        <taxon>Clostridia</taxon>
        <taxon>Lachnospirales</taxon>
        <taxon>Lachnospiraceae</taxon>
        <taxon>Lachnospiraceae incertae sedis</taxon>
        <taxon>Candidatus Egerieimonas</taxon>
    </lineage>
</organism>
<gene>
    <name evidence="1" type="ORF">IAB98_02475</name>
</gene>
<evidence type="ECO:0000313" key="1">
    <source>
        <dbReference type="EMBL" id="HIR92274.1"/>
    </source>
</evidence>
<reference evidence="1" key="2">
    <citation type="journal article" date="2021" name="PeerJ">
        <title>Extensive microbial diversity within the chicken gut microbiome revealed by metagenomics and culture.</title>
        <authorList>
            <person name="Gilroy R."/>
            <person name="Ravi A."/>
            <person name="Getino M."/>
            <person name="Pursley I."/>
            <person name="Horton D.L."/>
            <person name="Alikhan N.F."/>
            <person name="Baker D."/>
            <person name="Gharbi K."/>
            <person name="Hall N."/>
            <person name="Watson M."/>
            <person name="Adriaenssens E.M."/>
            <person name="Foster-Nyarko E."/>
            <person name="Jarju S."/>
            <person name="Secka A."/>
            <person name="Antonio M."/>
            <person name="Oren A."/>
            <person name="Chaudhuri R.R."/>
            <person name="La Ragione R."/>
            <person name="Hildebrand F."/>
            <person name="Pallen M.J."/>
        </authorList>
    </citation>
    <scope>NUCLEOTIDE SEQUENCE</scope>
    <source>
        <strain evidence="1">ChiSxjej1B13-7041</strain>
    </source>
</reference>
<proteinExistence type="predicted"/>
<dbReference type="Proteomes" id="UP000886841">
    <property type="component" value="Unassembled WGS sequence"/>
</dbReference>
<accession>A0A9D1JEV3</accession>
<reference evidence="1" key="1">
    <citation type="submission" date="2020-10" db="EMBL/GenBank/DDBJ databases">
        <authorList>
            <person name="Gilroy R."/>
        </authorList>
    </citation>
    <scope>NUCLEOTIDE SEQUENCE</scope>
    <source>
        <strain evidence="1">ChiSxjej1B13-7041</strain>
    </source>
</reference>